<name>A0ABS0I9S8_9BACT</name>
<sequence length="233" mass="26057">MRFIKLALKGLLCFSFANAAAQSAEVHHPATDTLQPKSGYYVPPVLLCTSKGKLHYGFMNDGTAELEGFYFTWRHPASLPRPKPVLIKYTQVRWVRRRGRELVPLHLPGRPFVGLVERRVAGPHLELFEQRSYEGGWLEVVPLVGAVSHIRAATKGITDSWYWYLRVPGPGDSTMTVLLPGKQFGPMLADFLRATPALADSVRRAELSGTRLYQDIPRLIARYNRLAGAAPAH</sequence>
<keyword evidence="3" id="KW-1185">Reference proteome</keyword>
<accession>A0ABS0I9S8</accession>
<evidence type="ECO:0000256" key="1">
    <source>
        <dbReference type="SAM" id="SignalP"/>
    </source>
</evidence>
<evidence type="ECO:0000313" key="2">
    <source>
        <dbReference type="EMBL" id="MBF9223719.1"/>
    </source>
</evidence>
<gene>
    <name evidence="2" type="ORF">I2H31_21625</name>
</gene>
<feature type="signal peptide" evidence="1">
    <location>
        <begin position="1"/>
        <end position="19"/>
    </location>
</feature>
<organism evidence="2 3">
    <name type="scientific">Hymenobacter ruricola</name>
    <dbReference type="NCBI Taxonomy" id="2791023"/>
    <lineage>
        <taxon>Bacteria</taxon>
        <taxon>Pseudomonadati</taxon>
        <taxon>Bacteroidota</taxon>
        <taxon>Cytophagia</taxon>
        <taxon>Cytophagales</taxon>
        <taxon>Hymenobacteraceae</taxon>
        <taxon>Hymenobacter</taxon>
    </lineage>
</organism>
<dbReference type="RefSeq" id="WP_196295146.1">
    <property type="nucleotide sequence ID" value="NZ_JADQDM010000018.1"/>
</dbReference>
<proteinExistence type="predicted"/>
<comment type="caution">
    <text evidence="2">The sequence shown here is derived from an EMBL/GenBank/DDBJ whole genome shotgun (WGS) entry which is preliminary data.</text>
</comment>
<feature type="chain" id="PRO_5046030279" evidence="1">
    <location>
        <begin position="20"/>
        <end position="233"/>
    </location>
</feature>
<dbReference type="Proteomes" id="UP000618931">
    <property type="component" value="Unassembled WGS sequence"/>
</dbReference>
<dbReference type="EMBL" id="JADQDM010000018">
    <property type="protein sequence ID" value="MBF9223719.1"/>
    <property type="molecule type" value="Genomic_DNA"/>
</dbReference>
<reference evidence="2 3" key="1">
    <citation type="submission" date="2020-11" db="EMBL/GenBank/DDBJ databases">
        <authorList>
            <person name="Kim M.K."/>
        </authorList>
    </citation>
    <scope>NUCLEOTIDE SEQUENCE [LARGE SCALE GENOMIC DNA]</scope>
    <source>
        <strain evidence="2 3">BT662</strain>
    </source>
</reference>
<evidence type="ECO:0000313" key="3">
    <source>
        <dbReference type="Proteomes" id="UP000618931"/>
    </source>
</evidence>
<protein>
    <submittedName>
        <fullName evidence="2">Uncharacterized protein</fullName>
    </submittedName>
</protein>
<keyword evidence="1" id="KW-0732">Signal</keyword>